<dbReference type="AlphaFoldDB" id="A0A8H5NDJ2"/>
<evidence type="ECO:0000313" key="2">
    <source>
        <dbReference type="EMBL" id="KAF5560918.1"/>
    </source>
</evidence>
<dbReference type="EMBL" id="JAAOAQ010000223">
    <property type="protein sequence ID" value="KAF5560918.1"/>
    <property type="molecule type" value="Genomic_DNA"/>
</dbReference>
<reference evidence="2 3" key="1">
    <citation type="submission" date="2020-05" db="EMBL/GenBank/DDBJ databases">
        <title>Identification and distribution of gene clusters putatively required for synthesis of sphingolipid metabolism inhibitors in phylogenetically diverse species of the filamentous fungus Fusarium.</title>
        <authorList>
            <person name="Kim H.-S."/>
            <person name="Busman M."/>
            <person name="Brown D.W."/>
            <person name="Divon H."/>
            <person name="Uhlig S."/>
            <person name="Proctor R.H."/>
        </authorList>
    </citation>
    <scope>NUCLEOTIDE SEQUENCE [LARGE SCALE GENOMIC DNA]</scope>
    <source>
        <strain evidence="2 3">NRRL 13617</strain>
    </source>
</reference>
<dbReference type="Proteomes" id="UP000582016">
    <property type="component" value="Unassembled WGS sequence"/>
</dbReference>
<accession>A0A8H5NDJ2</accession>
<proteinExistence type="predicted"/>
<feature type="region of interest" description="Disordered" evidence="1">
    <location>
        <begin position="177"/>
        <end position="197"/>
    </location>
</feature>
<comment type="caution">
    <text evidence="2">The sequence shown here is derived from an EMBL/GenBank/DDBJ whole genome shotgun (WGS) entry which is preliminary data.</text>
</comment>
<dbReference type="OrthoDB" id="3231004at2759"/>
<feature type="region of interest" description="Disordered" evidence="1">
    <location>
        <begin position="138"/>
        <end position="160"/>
    </location>
</feature>
<feature type="compositionally biased region" description="Polar residues" evidence="1">
    <location>
        <begin position="145"/>
        <end position="156"/>
    </location>
</feature>
<keyword evidence="3" id="KW-1185">Reference proteome</keyword>
<gene>
    <name evidence="2" type="ORF">FPHYL_6387</name>
</gene>
<evidence type="ECO:0000313" key="3">
    <source>
        <dbReference type="Proteomes" id="UP000582016"/>
    </source>
</evidence>
<protein>
    <submittedName>
        <fullName evidence="2">Uncharacterized protein</fullName>
    </submittedName>
</protein>
<organism evidence="2 3">
    <name type="scientific">Fusarium phyllophilum</name>
    <dbReference type="NCBI Taxonomy" id="47803"/>
    <lineage>
        <taxon>Eukaryota</taxon>
        <taxon>Fungi</taxon>
        <taxon>Dikarya</taxon>
        <taxon>Ascomycota</taxon>
        <taxon>Pezizomycotina</taxon>
        <taxon>Sordariomycetes</taxon>
        <taxon>Hypocreomycetidae</taxon>
        <taxon>Hypocreales</taxon>
        <taxon>Nectriaceae</taxon>
        <taxon>Fusarium</taxon>
        <taxon>Fusarium fujikuroi species complex</taxon>
    </lineage>
</organism>
<sequence>MLKLFITKSAVDPALDNQLEWRRPDKPTDAIWDVNSLTLASANFPELVAKTPQKTCAILSKYTTLKSFLKIYQPSSVLTYENAGVYTSALLDTYMDYKSIWKQIQVANFELRNRRADIRIGKPSEEVKQLATAKKEVDLKKKQDNAQADSPSQADTVESKRGVATLAPALITDSKGIVTLADPPQPEAGNKDTKTKKEPIASPEIADMIDFEPYPATVMGLDRARRDCRNEMIKIVNEVDCVTTHPELALDLRREKTDNPDSSLNPKSLVILGETNEAPQLQQWLYNRMGNPDSPQPFPAMLASLDRHKTRSKKFDMGDDWCGVVDPGKTALFSNCLDRIDESWIPKSIGIWVADELLIGLKVFYTNGLDIPHGECSGQASGSIDIRDGEASSVIQLTLEAAEPPNSTARVTGLQVTFNTCKNQEYPALGRPVDKHRNRKTTSLSQPTNGFWSFRGFWAATAPYQGGFLALGAVWGLDDALAHSPKLLEGEPTVASGPDYQMFLGRAMPEDALESAQEYRSKAGKFSMSNYIGTAKVEKEKFIYFNDLDRVKESWRIKSVTFYQDDDALTGYIINYFDGEPIQRGRVPSGQLGSEGSKKPQRWVTVELELGEHSTGEAPVICGVTLMDISKERYSCRLRDSVVIGETTISQPDSSWCVAGFWGYYNKELKVLSHLGLVWMNV</sequence>
<evidence type="ECO:0000256" key="1">
    <source>
        <dbReference type="SAM" id="MobiDB-lite"/>
    </source>
</evidence>
<name>A0A8H5NDJ2_9HYPO</name>